<feature type="transmembrane region" description="Helical" evidence="9">
    <location>
        <begin position="281"/>
        <end position="300"/>
    </location>
</feature>
<keyword evidence="3" id="KW-0813">Transport</keyword>
<evidence type="ECO:0000256" key="9">
    <source>
        <dbReference type="SAM" id="Phobius"/>
    </source>
</evidence>
<dbReference type="PANTHER" id="PTHR31686">
    <property type="match status" value="1"/>
</dbReference>
<dbReference type="GO" id="GO:0000319">
    <property type="term" value="F:sulfite transmembrane transporter activity"/>
    <property type="evidence" value="ECO:0007669"/>
    <property type="project" value="TreeGrafter"/>
</dbReference>
<dbReference type="AlphaFoldDB" id="J4I1Q8"/>
<evidence type="ECO:0000256" key="3">
    <source>
        <dbReference type="ARBA" id="ARBA00022448"/>
    </source>
</evidence>
<feature type="transmembrane region" description="Helical" evidence="9">
    <location>
        <begin position="161"/>
        <end position="187"/>
    </location>
</feature>
<comment type="similarity">
    <text evidence="2">Belongs to the tellurite-resistance/dicarboxylate transporter (TDT) family.</text>
</comment>
<feature type="transmembrane region" description="Helical" evidence="9">
    <location>
        <begin position="120"/>
        <end position="149"/>
    </location>
</feature>
<dbReference type="EMBL" id="HE797202">
    <property type="protein sequence ID" value="CCM05707.1"/>
    <property type="molecule type" value="Genomic_DNA"/>
</dbReference>
<dbReference type="GO" id="GO:0005886">
    <property type="term" value="C:plasma membrane"/>
    <property type="evidence" value="ECO:0007669"/>
    <property type="project" value="UniProtKB-SubCell"/>
</dbReference>
<feature type="transmembrane region" description="Helical" evidence="9">
    <location>
        <begin position="90"/>
        <end position="114"/>
    </location>
</feature>
<keyword evidence="4" id="KW-1003">Cell membrane</keyword>
<evidence type="ECO:0000256" key="1">
    <source>
        <dbReference type="ARBA" id="ARBA00004651"/>
    </source>
</evidence>
<organism evidence="10 11">
    <name type="scientific">Fibroporia radiculosa</name>
    <dbReference type="NCBI Taxonomy" id="599839"/>
    <lineage>
        <taxon>Eukaryota</taxon>
        <taxon>Fungi</taxon>
        <taxon>Dikarya</taxon>
        <taxon>Basidiomycota</taxon>
        <taxon>Agaricomycotina</taxon>
        <taxon>Agaricomycetes</taxon>
        <taxon>Polyporales</taxon>
        <taxon>Fibroporiaceae</taxon>
        <taxon>Fibroporia</taxon>
    </lineage>
</organism>
<dbReference type="HOGENOM" id="CLU_030057_6_0_1"/>
<keyword evidence="5 9" id="KW-0812">Transmembrane</keyword>
<gene>
    <name evidence="10" type="ORF">FIBRA_07939</name>
</gene>
<evidence type="ECO:0000256" key="4">
    <source>
        <dbReference type="ARBA" id="ARBA00022475"/>
    </source>
</evidence>
<dbReference type="InParanoid" id="J4I1Q8"/>
<evidence type="ECO:0000256" key="5">
    <source>
        <dbReference type="ARBA" id="ARBA00022692"/>
    </source>
</evidence>
<dbReference type="Pfam" id="PF03595">
    <property type="entry name" value="SLAC1"/>
    <property type="match status" value="1"/>
</dbReference>
<feature type="region of interest" description="Disordered" evidence="8">
    <location>
        <begin position="325"/>
        <end position="345"/>
    </location>
</feature>
<dbReference type="PANTHER" id="PTHR31686:SF1">
    <property type="entry name" value="SULFITE EFFLUX PUMP SSU1"/>
    <property type="match status" value="1"/>
</dbReference>
<feature type="compositionally biased region" description="Polar residues" evidence="8">
    <location>
        <begin position="325"/>
        <end position="341"/>
    </location>
</feature>
<dbReference type="GeneID" id="24100618"/>
<evidence type="ECO:0000256" key="7">
    <source>
        <dbReference type="ARBA" id="ARBA00023136"/>
    </source>
</evidence>
<evidence type="ECO:0000256" key="2">
    <source>
        <dbReference type="ARBA" id="ARBA00008566"/>
    </source>
</evidence>
<feature type="transmembrane region" description="Helical" evidence="9">
    <location>
        <begin position="207"/>
        <end position="237"/>
    </location>
</feature>
<feature type="transmembrane region" description="Helical" evidence="9">
    <location>
        <begin position="249"/>
        <end position="269"/>
    </location>
</feature>
<dbReference type="OrthoDB" id="1099at2759"/>
<dbReference type="Proteomes" id="UP000006352">
    <property type="component" value="Unassembled WGS sequence"/>
</dbReference>
<keyword evidence="7 9" id="KW-0472">Membrane</keyword>
<feature type="transmembrane region" description="Helical" evidence="9">
    <location>
        <begin position="53"/>
        <end position="78"/>
    </location>
</feature>
<comment type="subcellular location">
    <subcellularLocation>
        <location evidence="1">Cell membrane</location>
        <topology evidence="1">Multi-pass membrane protein</topology>
    </subcellularLocation>
</comment>
<evidence type="ECO:0000313" key="11">
    <source>
        <dbReference type="Proteomes" id="UP000006352"/>
    </source>
</evidence>
<keyword evidence="11" id="KW-1185">Reference proteome</keyword>
<dbReference type="InterPro" id="IPR038665">
    <property type="entry name" value="Voltage-dep_anion_channel_sf"/>
</dbReference>
<evidence type="ECO:0000256" key="6">
    <source>
        <dbReference type="ARBA" id="ARBA00022989"/>
    </source>
</evidence>
<evidence type="ECO:0008006" key="12">
    <source>
        <dbReference type="Google" id="ProtNLM"/>
    </source>
</evidence>
<evidence type="ECO:0000256" key="8">
    <source>
        <dbReference type="SAM" id="MobiDB-lite"/>
    </source>
</evidence>
<keyword evidence="6 9" id="KW-1133">Transmembrane helix</keyword>
<dbReference type="Gene3D" id="1.50.10.150">
    <property type="entry name" value="Voltage-dependent anion channel"/>
    <property type="match status" value="1"/>
</dbReference>
<evidence type="ECO:0000313" key="10">
    <source>
        <dbReference type="EMBL" id="CCM05707.1"/>
    </source>
</evidence>
<accession>J4I1Q8</accession>
<dbReference type="RefSeq" id="XP_012184990.1">
    <property type="nucleotide sequence ID" value="XM_012329600.1"/>
</dbReference>
<dbReference type="InterPro" id="IPR004695">
    <property type="entry name" value="SLAC1/Mae1/Ssu1/TehA"/>
</dbReference>
<feature type="transmembrane region" description="Helical" evidence="9">
    <location>
        <begin position="21"/>
        <end position="41"/>
    </location>
</feature>
<name>J4I1Q8_9APHY</name>
<dbReference type="FunCoup" id="J4I1Q8">
    <property type="interactions" value="57"/>
</dbReference>
<reference evidence="10 11" key="1">
    <citation type="journal article" date="2012" name="Appl. Environ. Microbiol.">
        <title>Short-read sequencing for genomic analysis of the brown rot fungus Fibroporia radiculosa.</title>
        <authorList>
            <person name="Tang J.D."/>
            <person name="Perkins A.D."/>
            <person name="Sonstegard T.S."/>
            <person name="Schroeder S.G."/>
            <person name="Burgess S.C."/>
            <person name="Diehl S.V."/>
        </authorList>
    </citation>
    <scope>NUCLEOTIDE SEQUENCE [LARGE SCALE GENOMIC DNA]</scope>
    <source>
        <strain evidence="10 11">TFFH 294</strain>
    </source>
</reference>
<protein>
    <recommendedName>
        <fullName evidence="12">Sulfite efflux pump SSU1</fullName>
    </recommendedName>
</protein>
<sequence>MSLTLIAHKLFWVMLGHPAQSLFIGTFPMGMTTLINSALAINQNWGFGGTGFLYTLWGCWWLVSWMSYVVAYGMIYTMTTRHEHSISTMAAVWLLPVVTLVVASSTGGLTASALKPLHPTLALVTTAFSFTMLAMGLTFALMMITIYLLRLIIRGVPDPGLVLSAFIVLGPLGQGGFSLLVNGSLISELLPLYIGTDFPQSALTGQMIYAVCFCGSYVLWSMGIAWIVIAVCSIYHVVVVRKARLNFNLGYWGLIFPNSVFAMLTIELSKVLQSPFFKVAGSLWSAVVFVVWGAILLRSIPAFIDGSLFMAPCLPDGSRPSDLLPTQNASVQHPDQETTISHPDADFHGAIHKTD</sequence>
<proteinExistence type="inferred from homology"/>
<dbReference type="InterPro" id="IPR051629">
    <property type="entry name" value="Sulfite_efflux_TDT"/>
</dbReference>